<organism evidence="2 3">
    <name type="scientific">Gilvimarinus gilvus</name>
    <dbReference type="NCBI Taxonomy" id="3058038"/>
    <lineage>
        <taxon>Bacteria</taxon>
        <taxon>Pseudomonadati</taxon>
        <taxon>Pseudomonadota</taxon>
        <taxon>Gammaproteobacteria</taxon>
        <taxon>Cellvibrionales</taxon>
        <taxon>Cellvibrionaceae</taxon>
        <taxon>Gilvimarinus</taxon>
    </lineage>
</organism>
<comment type="caution">
    <text evidence="2">The sequence shown here is derived from an EMBL/GenBank/DDBJ whole genome shotgun (WGS) entry which is preliminary data.</text>
</comment>
<name>A0ABU4S0P4_9GAMM</name>
<keyword evidence="3" id="KW-1185">Reference proteome</keyword>
<dbReference type="Pfam" id="PF12101">
    <property type="entry name" value="DUF3577"/>
    <property type="match status" value="1"/>
</dbReference>
<dbReference type="RefSeq" id="WP_302722241.1">
    <property type="nucleotide sequence ID" value="NZ_JAULRU010000514.1"/>
</dbReference>
<dbReference type="Proteomes" id="UP001273505">
    <property type="component" value="Unassembled WGS sequence"/>
</dbReference>
<feature type="region of interest" description="Disordered" evidence="1">
    <location>
        <begin position="141"/>
        <end position="163"/>
    </location>
</feature>
<evidence type="ECO:0000313" key="3">
    <source>
        <dbReference type="Proteomes" id="UP001273505"/>
    </source>
</evidence>
<reference evidence="2 3" key="1">
    <citation type="submission" date="2023-11" db="EMBL/GenBank/DDBJ databases">
        <title>Gilvimarinus fulvus sp. nov., isolated from the surface of Kelp.</title>
        <authorList>
            <person name="Sun Y.Y."/>
            <person name="Gong Y."/>
            <person name="Du Z.J."/>
        </authorList>
    </citation>
    <scope>NUCLEOTIDE SEQUENCE [LARGE SCALE GENOMIC DNA]</scope>
    <source>
        <strain evidence="2 3">SDUM040013</strain>
    </source>
</reference>
<protein>
    <submittedName>
        <fullName evidence="2">DUF3577 domain-containing protein</fullName>
    </submittedName>
</protein>
<accession>A0ABU4S0P4</accession>
<sequence length="253" mass="27944">MSYNQSNDQRYFNLHLEGFANLYDARMVTPKPGQSFEPFLQVRATFLQGKAEDAQPVFVDLKVTGKTAKKIIEKFQSEIADRDKKVNAVLKAGDLRFTASSPGQGQEVRVFTSARLLSIKYLKVDGQQVNLEQFNDAGAQATAGGSYQPQAQQANPAAANANLPDSVTLDPEAPDFKQRKAELKAAGYSWNRDQGAWVAPQSRQAPENQAAPAQGDVVRLDKGQPDFAARKAELKSQGYRWDRDQQAWVRPAA</sequence>
<feature type="region of interest" description="Disordered" evidence="1">
    <location>
        <begin position="197"/>
        <end position="219"/>
    </location>
</feature>
<gene>
    <name evidence="2" type="ORF">SCD92_14045</name>
</gene>
<evidence type="ECO:0000313" key="2">
    <source>
        <dbReference type="EMBL" id="MDX6850489.1"/>
    </source>
</evidence>
<proteinExistence type="predicted"/>
<dbReference type="EMBL" id="JAXAFO010000025">
    <property type="protein sequence ID" value="MDX6850489.1"/>
    <property type="molecule type" value="Genomic_DNA"/>
</dbReference>
<feature type="compositionally biased region" description="Low complexity" evidence="1">
    <location>
        <begin position="148"/>
        <end position="162"/>
    </location>
</feature>
<dbReference type="InterPro" id="IPR021960">
    <property type="entry name" value="DUF3577"/>
</dbReference>
<evidence type="ECO:0000256" key="1">
    <source>
        <dbReference type="SAM" id="MobiDB-lite"/>
    </source>
</evidence>